<feature type="domain" description="Cyclin-dependent kinase inhibitor" evidence="7">
    <location>
        <begin position="164"/>
        <end position="207"/>
    </location>
</feature>
<evidence type="ECO:0000256" key="6">
    <source>
        <dbReference type="SAM" id="MobiDB-lite"/>
    </source>
</evidence>
<evidence type="ECO:0000259" key="7">
    <source>
        <dbReference type="Pfam" id="PF02234"/>
    </source>
</evidence>
<comment type="subcellular location">
    <subcellularLocation>
        <location evidence="1">Nucleus</location>
        <location evidence="1">Nucleoplasm</location>
    </subcellularLocation>
</comment>
<feature type="compositionally biased region" description="Low complexity" evidence="6">
    <location>
        <begin position="44"/>
        <end position="64"/>
    </location>
</feature>
<keyword evidence="3 5" id="KW-0649">Protein kinase inhibitor</keyword>
<organism evidence="8 9">
    <name type="scientific">Cucurbita moschata</name>
    <name type="common">Winter crookneck squash</name>
    <name type="synonym">Cucurbita pepo var. moschata</name>
    <dbReference type="NCBI Taxonomy" id="3662"/>
    <lineage>
        <taxon>Eukaryota</taxon>
        <taxon>Viridiplantae</taxon>
        <taxon>Streptophyta</taxon>
        <taxon>Embryophyta</taxon>
        <taxon>Tracheophyta</taxon>
        <taxon>Spermatophyta</taxon>
        <taxon>Magnoliopsida</taxon>
        <taxon>eudicotyledons</taxon>
        <taxon>Gunneridae</taxon>
        <taxon>Pentapetalae</taxon>
        <taxon>rosids</taxon>
        <taxon>fabids</taxon>
        <taxon>Cucurbitales</taxon>
        <taxon>Cucurbitaceae</taxon>
        <taxon>Cucurbiteae</taxon>
        <taxon>Cucurbita</taxon>
    </lineage>
</organism>
<evidence type="ECO:0000313" key="8">
    <source>
        <dbReference type="Proteomes" id="UP000504609"/>
    </source>
</evidence>
<proteinExistence type="inferred from homology"/>
<evidence type="ECO:0000256" key="4">
    <source>
        <dbReference type="ARBA" id="ARBA00023306"/>
    </source>
</evidence>
<accession>A0A6J1HFT8</accession>
<comment type="similarity">
    <text evidence="2 5">Belongs to the CDI family. ICK/KRP subfamily.</text>
</comment>
<name>A0A6J1HFT8_CUCMO</name>
<evidence type="ECO:0000256" key="2">
    <source>
        <dbReference type="ARBA" id="ARBA00010274"/>
    </source>
</evidence>
<evidence type="ECO:0000256" key="1">
    <source>
        <dbReference type="ARBA" id="ARBA00004642"/>
    </source>
</evidence>
<dbReference type="GO" id="GO:0051726">
    <property type="term" value="P:regulation of cell cycle"/>
    <property type="evidence" value="ECO:0007669"/>
    <property type="project" value="InterPro"/>
</dbReference>
<dbReference type="RefSeq" id="XP_022963652.1">
    <property type="nucleotide sequence ID" value="XM_023107884.1"/>
</dbReference>
<dbReference type="Proteomes" id="UP000504609">
    <property type="component" value="Unplaced"/>
</dbReference>
<dbReference type="KEGG" id="cmos:111463919"/>
<feature type="region of interest" description="Disordered" evidence="6">
    <location>
        <begin position="86"/>
        <end position="110"/>
    </location>
</feature>
<keyword evidence="4" id="KW-0131">Cell cycle</keyword>
<dbReference type="InterPro" id="IPR044275">
    <property type="entry name" value="KRP"/>
</dbReference>
<evidence type="ECO:0000256" key="3">
    <source>
        <dbReference type="ARBA" id="ARBA00023013"/>
    </source>
</evidence>
<dbReference type="PIRSF" id="PIRSF017811">
    <property type="entry name" value="CDK_inhib_pln"/>
    <property type="match status" value="1"/>
</dbReference>
<sequence>MGKYMKKSKLTGDIALMEVSMLSSQGLRPRAAKILALQRLNKSSSQSVAASSPTPLSSSSSSYLHLRRRRLENGECCRARLTPECSSTGSRLMRDSANSEKSGNVSDVEDCREFGGENWGTAEKIHGSMAKDSSTNETPLSTRTEMNSCSTKSRGQMELLKSFPTANDIEEFFAQEELWQQRTFIQKYNFDFASDMPLPGRYEWVQVAP</sequence>
<dbReference type="AlphaFoldDB" id="A0A6J1HFT8"/>
<evidence type="ECO:0000256" key="5">
    <source>
        <dbReference type="PIRNR" id="PIRNR017811"/>
    </source>
</evidence>
<dbReference type="PANTHER" id="PTHR46776">
    <property type="entry name" value="CYCLIN-DEPENDENT KINASE INHIBITOR 4-RELATED"/>
    <property type="match status" value="1"/>
</dbReference>
<keyword evidence="8" id="KW-1185">Reference proteome</keyword>
<dbReference type="InterPro" id="IPR044898">
    <property type="entry name" value="CDI_dom_sf"/>
</dbReference>
<feature type="region of interest" description="Disordered" evidence="6">
    <location>
        <begin position="44"/>
        <end position="65"/>
    </location>
</feature>
<dbReference type="InterPro" id="IPR003175">
    <property type="entry name" value="CDI_dom"/>
</dbReference>
<dbReference type="Gene3D" id="4.10.365.10">
    <property type="entry name" value="p27"/>
    <property type="match status" value="1"/>
</dbReference>
<feature type="compositionally biased region" description="Polar residues" evidence="6">
    <location>
        <begin position="131"/>
        <end position="153"/>
    </location>
</feature>
<reference evidence="9" key="1">
    <citation type="submission" date="2025-08" db="UniProtKB">
        <authorList>
            <consortium name="RefSeq"/>
        </authorList>
    </citation>
    <scope>IDENTIFICATION</scope>
    <source>
        <tissue evidence="9">Young leaves</tissue>
    </source>
</reference>
<gene>
    <name evidence="9" type="primary">LOC111463919</name>
</gene>
<evidence type="ECO:0000313" key="9">
    <source>
        <dbReference type="RefSeq" id="XP_022963652.1"/>
    </source>
</evidence>
<dbReference type="GO" id="GO:0005654">
    <property type="term" value="C:nucleoplasm"/>
    <property type="evidence" value="ECO:0007669"/>
    <property type="project" value="UniProtKB-SubCell"/>
</dbReference>
<dbReference type="GeneID" id="111463919"/>
<protein>
    <recommendedName>
        <fullName evidence="5">Cyclin-dependent kinase inhibitor</fullName>
    </recommendedName>
</protein>
<dbReference type="Pfam" id="PF02234">
    <property type="entry name" value="CDI"/>
    <property type="match status" value="1"/>
</dbReference>
<feature type="region of interest" description="Disordered" evidence="6">
    <location>
        <begin position="127"/>
        <end position="153"/>
    </location>
</feature>
<dbReference type="GO" id="GO:0004861">
    <property type="term" value="F:cyclin-dependent protein serine/threonine kinase inhibitor activity"/>
    <property type="evidence" value="ECO:0007669"/>
    <property type="project" value="UniProtKB-UniRule"/>
</dbReference>